<keyword evidence="2" id="KW-1185">Reference proteome</keyword>
<dbReference type="EMBL" id="OX597820">
    <property type="protein sequence ID" value="CAI9725189.1"/>
    <property type="molecule type" value="Genomic_DNA"/>
</dbReference>
<organism evidence="1 2">
    <name type="scientific">Octopus vulgaris</name>
    <name type="common">Common octopus</name>
    <dbReference type="NCBI Taxonomy" id="6645"/>
    <lineage>
        <taxon>Eukaryota</taxon>
        <taxon>Metazoa</taxon>
        <taxon>Spiralia</taxon>
        <taxon>Lophotrochozoa</taxon>
        <taxon>Mollusca</taxon>
        <taxon>Cephalopoda</taxon>
        <taxon>Coleoidea</taxon>
        <taxon>Octopodiformes</taxon>
        <taxon>Octopoda</taxon>
        <taxon>Incirrata</taxon>
        <taxon>Octopodidae</taxon>
        <taxon>Octopus</taxon>
    </lineage>
</organism>
<evidence type="ECO:0000313" key="2">
    <source>
        <dbReference type="Proteomes" id="UP001162480"/>
    </source>
</evidence>
<sequence>MPLTSLVDEYIISKERLQSMLSESRDTVIQDNPPDLNTGRMWEVTEVMRQLDEMTQHAEVHGVMIDGRAAVGFIKREQFWSESSEQEHRKLHDQQVRQLENERHLCHAAQQAQQYQWLNWDDIEKLELKWSDRWRVSAGHLQALIRTAYDVHLSPPISKQWGIQESQQCPLCGKYGSLKNMLSACSKALQSGWYTFGHNFVLNVVASAAREGQVPELSLRKIAFVKQGVRPNRQRPRQAEDRKWELFVDKPLPESIVVSALRFW</sequence>
<dbReference type="Proteomes" id="UP001162480">
    <property type="component" value="Chromosome 7"/>
</dbReference>
<proteinExistence type="predicted"/>
<name>A0AA36B0P5_OCTVU</name>
<dbReference type="AlphaFoldDB" id="A0AA36B0P5"/>
<accession>A0AA36B0P5</accession>
<gene>
    <name evidence="1" type="ORF">OCTVUL_1B026039</name>
</gene>
<protein>
    <recommendedName>
        <fullName evidence="3">Reverse transcriptase zinc-binding domain-containing protein</fullName>
    </recommendedName>
</protein>
<evidence type="ECO:0000313" key="1">
    <source>
        <dbReference type="EMBL" id="CAI9725189.1"/>
    </source>
</evidence>
<reference evidence="1" key="1">
    <citation type="submission" date="2023-08" db="EMBL/GenBank/DDBJ databases">
        <authorList>
            <person name="Alioto T."/>
            <person name="Alioto T."/>
            <person name="Gomez Garrido J."/>
        </authorList>
    </citation>
    <scope>NUCLEOTIDE SEQUENCE</scope>
</reference>
<evidence type="ECO:0008006" key="3">
    <source>
        <dbReference type="Google" id="ProtNLM"/>
    </source>
</evidence>